<feature type="region of interest" description="Disordered" evidence="7">
    <location>
        <begin position="115"/>
        <end position="158"/>
    </location>
</feature>
<keyword evidence="6 8" id="KW-0472">Membrane</keyword>
<keyword evidence="5 8" id="KW-1133">Transmembrane helix</keyword>
<dbReference type="Pfam" id="PF03706">
    <property type="entry name" value="LPG_synthase_TM"/>
    <property type="match status" value="1"/>
</dbReference>
<organism evidence="10 11">
    <name type="scientific">Nonomuraea typhae</name>
    <dbReference type="NCBI Taxonomy" id="2603600"/>
    <lineage>
        <taxon>Bacteria</taxon>
        <taxon>Bacillati</taxon>
        <taxon>Actinomycetota</taxon>
        <taxon>Actinomycetes</taxon>
        <taxon>Streptosporangiales</taxon>
        <taxon>Streptosporangiaceae</taxon>
        <taxon>Nonomuraea</taxon>
    </lineage>
</organism>
<comment type="subcellular location">
    <subcellularLocation>
        <location evidence="1">Cell membrane</location>
        <topology evidence="1">Multi-pass membrane protein</topology>
    </subcellularLocation>
</comment>
<feature type="transmembrane region" description="Helical" evidence="8">
    <location>
        <begin position="185"/>
        <end position="202"/>
    </location>
</feature>
<dbReference type="SUPFAM" id="SSF53448">
    <property type="entry name" value="Nucleotide-diphospho-sugar transferases"/>
    <property type="match status" value="1"/>
</dbReference>
<dbReference type="EC" id="2.4.-.-" evidence="10"/>
<evidence type="ECO:0000256" key="1">
    <source>
        <dbReference type="ARBA" id="ARBA00004651"/>
    </source>
</evidence>
<name>A0ABW7YU79_9ACTN</name>
<feature type="domain" description="Glycosyltransferase 2-like" evidence="9">
    <location>
        <begin position="368"/>
        <end position="522"/>
    </location>
</feature>
<feature type="transmembrane region" description="Helical" evidence="8">
    <location>
        <begin position="323"/>
        <end position="342"/>
    </location>
</feature>
<protein>
    <submittedName>
        <fullName evidence="10">Glycosyltransferase</fullName>
        <ecNumber evidence="10">2.4.-.-</ecNumber>
    </submittedName>
</protein>
<evidence type="ECO:0000313" key="10">
    <source>
        <dbReference type="EMBL" id="MFI6499247.1"/>
    </source>
</evidence>
<keyword evidence="11" id="KW-1185">Reference proteome</keyword>
<dbReference type="InterPro" id="IPR050256">
    <property type="entry name" value="Glycosyltransferase_2"/>
</dbReference>
<evidence type="ECO:0000256" key="2">
    <source>
        <dbReference type="ARBA" id="ARBA00006739"/>
    </source>
</evidence>
<accession>A0ABW7YU79</accession>
<dbReference type="Proteomes" id="UP001612741">
    <property type="component" value="Unassembled WGS sequence"/>
</dbReference>
<dbReference type="RefSeq" id="WP_397082458.1">
    <property type="nucleotide sequence ID" value="NZ_JBITGY010000004.1"/>
</dbReference>
<evidence type="ECO:0000256" key="7">
    <source>
        <dbReference type="SAM" id="MobiDB-lite"/>
    </source>
</evidence>
<dbReference type="InterPro" id="IPR022791">
    <property type="entry name" value="L-PG_synthase/AglD"/>
</dbReference>
<dbReference type="GO" id="GO:0016757">
    <property type="term" value="F:glycosyltransferase activity"/>
    <property type="evidence" value="ECO:0007669"/>
    <property type="project" value="UniProtKB-KW"/>
</dbReference>
<dbReference type="InterPro" id="IPR029044">
    <property type="entry name" value="Nucleotide-diphossugar_trans"/>
</dbReference>
<dbReference type="Pfam" id="PF00535">
    <property type="entry name" value="Glycos_transf_2"/>
    <property type="match status" value="1"/>
</dbReference>
<dbReference type="CDD" id="cd04179">
    <property type="entry name" value="DPM_DPG-synthase_like"/>
    <property type="match status" value="1"/>
</dbReference>
<comment type="similarity">
    <text evidence="2">Belongs to the glycosyltransferase 2 family.</text>
</comment>
<dbReference type="PROSITE" id="PS51257">
    <property type="entry name" value="PROKAR_LIPOPROTEIN"/>
    <property type="match status" value="1"/>
</dbReference>
<dbReference type="PANTHER" id="PTHR48090">
    <property type="entry name" value="UNDECAPRENYL-PHOSPHATE 4-DEOXY-4-FORMAMIDO-L-ARABINOSE TRANSFERASE-RELATED"/>
    <property type="match status" value="1"/>
</dbReference>
<evidence type="ECO:0000256" key="3">
    <source>
        <dbReference type="ARBA" id="ARBA00022475"/>
    </source>
</evidence>
<dbReference type="PANTHER" id="PTHR48090:SF7">
    <property type="entry name" value="RFBJ PROTEIN"/>
    <property type="match status" value="1"/>
</dbReference>
<keyword evidence="3" id="KW-1003">Cell membrane</keyword>
<feature type="transmembrane region" description="Helical" evidence="8">
    <location>
        <begin position="236"/>
        <end position="258"/>
    </location>
</feature>
<gene>
    <name evidence="10" type="ORF">ACIBG2_17810</name>
</gene>
<evidence type="ECO:0000256" key="4">
    <source>
        <dbReference type="ARBA" id="ARBA00022692"/>
    </source>
</evidence>
<dbReference type="EMBL" id="JBITGY010000004">
    <property type="protein sequence ID" value="MFI6499247.1"/>
    <property type="molecule type" value="Genomic_DNA"/>
</dbReference>
<feature type="transmembrane region" description="Helical" evidence="8">
    <location>
        <begin position="12"/>
        <end position="33"/>
    </location>
</feature>
<feature type="transmembrane region" description="Helical" evidence="8">
    <location>
        <begin position="45"/>
        <end position="63"/>
    </location>
</feature>
<feature type="transmembrane region" description="Helical" evidence="8">
    <location>
        <begin position="208"/>
        <end position="227"/>
    </location>
</feature>
<comment type="caution">
    <text evidence="10">The sequence shown here is derived from an EMBL/GenBank/DDBJ whole genome shotgun (WGS) entry which is preliminary data.</text>
</comment>
<sequence length="589" mass="61514">MTNLAKRVRRPAGVVVLVIACWYLTRVVSWADLAAAGRALLSDPAGPALALLLYGGAFALRAWSWTRVLPGLPGGQAWAAIHVALLGNHVLPFRLGEALRVTSVLRRVTCPAPGSVAPGSAPDSLGAPQSAPGSVEAPQSAAGSLGAPQSAPGSVEAPQSAAGSLGAVRPAAGSVVASVVAVRSADLLAVLVLALVVAPALVTELAGWWLWPVAGVLAVLMGAAFLWRGRLPRSRIGLVAGCALAAWVLEAAVVFEVARLSGVTLSPAEAVAVTAVTIAAQTVAVTPGGIGSYEAAATAALVALGAPAGQAFAVALLTHAVKTAYALGVGVPALFTPSPGYFGRFRLPRRLPPRPSSPEISLDDPIVVFIPAYNEETTIGEVVTRLPPTVAGHDVITLVIDDGSTDASARRAEEAGAAVLPQPANLGLGAAVRRGLKEAAARNPAAAVYLDADLEYFPEDLETLAAPILRGEADYVVGSRFTGTIERMLPHRRFGNRVLTAWVRWLTRRRDLTDGQSGYRAFSPAAVRAAEVIHDYNYAQVLTLDLLAKGFVYREVPIRYSFRRSGESFVKLGRYLRKVIPAVYRELNT</sequence>
<dbReference type="Gene3D" id="3.90.550.10">
    <property type="entry name" value="Spore Coat Polysaccharide Biosynthesis Protein SpsA, Chain A"/>
    <property type="match status" value="1"/>
</dbReference>
<evidence type="ECO:0000256" key="8">
    <source>
        <dbReference type="SAM" id="Phobius"/>
    </source>
</evidence>
<dbReference type="InterPro" id="IPR001173">
    <property type="entry name" value="Glyco_trans_2-like"/>
</dbReference>
<keyword evidence="4 8" id="KW-0812">Transmembrane</keyword>
<proteinExistence type="inferred from homology"/>
<evidence type="ECO:0000259" key="9">
    <source>
        <dbReference type="Pfam" id="PF00535"/>
    </source>
</evidence>
<feature type="transmembrane region" description="Helical" evidence="8">
    <location>
        <begin position="297"/>
        <end position="317"/>
    </location>
</feature>
<keyword evidence="10" id="KW-0328">Glycosyltransferase</keyword>
<reference evidence="10 11" key="1">
    <citation type="submission" date="2024-10" db="EMBL/GenBank/DDBJ databases">
        <title>The Natural Products Discovery Center: Release of the First 8490 Sequenced Strains for Exploring Actinobacteria Biosynthetic Diversity.</title>
        <authorList>
            <person name="Kalkreuter E."/>
            <person name="Kautsar S.A."/>
            <person name="Yang D."/>
            <person name="Bader C.D."/>
            <person name="Teijaro C.N."/>
            <person name="Fluegel L."/>
            <person name="Davis C.M."/>
            <person name="Simpson J.R."/>
            <person name="Lauterbach L."/>
            <person name="Steele A.D."/>
            <person name="Gui C."/>
            <person name="Meng S."/>
            <person name="Li G."/>
            <person name="Viehrig K."/>
            <person name="Ye F."/>
            <person name="Su P."/>
            <person name="Kiefer A.F."/>
            <person name="Nichols A."/>
            <person name="Cepeda A.J."/>
            <person name="Yan W."/>
            <person name="Fan B."/>
            <person name="Jiang Y."/>
            <person name="Adhikari A."/>
            <person name="Zheng C.-J."/>
            <person name="Schuster L."/>
            <person name="Cowan T.M."/>
            <person name="Smanski M.J."/>
            <person name="Chevrette M.G."/>
            <person name="De Carvalho L.P.S."/>
            <person name="Shen B."/>
        </authorList>
    </citation>
    <scope>NUCLEOTIDE SEQUENCE [LARGE SCALE GENOMIC DNA]</scope>
    <source>
        <strain evidence="10 11">NPDC050545</strain>
    </source>
</reference>
<evidence type="ECO:0000256" key="5">
    <source>
        <dbReference type="ARBA" id="ARBA00022989"/>
    </source>
</evidence>
<keyword evidence="10" id="KW-0808">Transferase</keyword>
<evidence type="ECO:0000256" key="6">
    <source>
        <dbReference type="ARBA" id="ARBA00023136"/>
    </source>
</evidence>
<evidence type="ECO:0000313" key="11">
    <source>
        <dbReference type="Proteomes" id="UP001612741"/>
    </source>
</evidence>